<dbReference type="AlphaFoldDB" id="A0A1S1WTV2"/>
<protein>
    <submittedName>
        <fullName evidence="2">Uncharacterized protein</fullName>
    </submittedName>
</protein>
<accession>A0A1S1WTV2</accession>
<dbReference type="EMBL" id="MKCS01000003">
    <property type="protein sequence ID" value="OHX10621.1"/>
    <property type="molecule type" value="Genomic_DNA"/>
</dbReference>
<gene>
    <name evidence="2" type="ORF">BI347_19010</name>
</gene>
<proteinExistence type="predicted"/>
<keyword evidence="1" id="KW-1133">Transmembrane helix</keyword>
<evidence type="ECO:0000313" key="2">
    <source>
        <dbReference type="EMBL" id="OHX10621.1"/>
    </source>
</evidence>
<dbReference type="Proteomes" id="UP000180088">
    <property type="component" value="Unassembled WGS sequence"/>
</dbReference>
<keyword evidence="1" id="KW-0812">Transmembrane</keyword>
<keyword evidence="1" id="KW-0472">Membrane</keyword>
<comment type="caution">
    <text evidence="2">The sequence shown here is derived from an EMBL/GenBank/DDBJ whole genome shotgun (WGS) entry which is preliminary data.</text>
</comment>
<name>A0A1S1WTV2_9NEIS</name>
<evidence type="ECO:0000313" key="3">
    <source>
        <dbReference type="Proteomes" id="UP000180088"/>
    </source>
</evidence>
<reference evidence="2 3" key="1">
    <citation type="submission" date="2016-09" db="EMBL/GenBank/DDBJ databases">
        <title>Chromobacterium muskegensis sp. nov., an insecticidal bacterium isolated from Sphagnum bogs.</title>
        <authorList>
            <person name="Sparks M.E."/>
            <person name="Blackburn M.B."/>
            <person name="Gundersen-Rindal D.E."/>
            <person name="Mitchell A."/>
            <person name="Farrar R."/>
            <person name="Kuhar D."/>
        </authorList>
    </citation>
    <scope>NUCLEOTIDE SEQUENCE [LARGE SCALE GENOMIC DNA]</scope>
    <source>
        <strain evidence="2 3">37-2</strain>
    </source>
</reference>
<sequence length="260" mass="29900">MKRKKLVLPILAIIFVALGVFIMNEGGEKKVPKIVDEISDRYGTVVNYDHFLSDGMKSKKLTPLDKENLERFIGTNLDVLSGKVSLDDVGNKDASIKVDLFVPKIPTDPVVTGTLWYTYIISRPSQATRGIVGGFSSDIDRKDGDAPWKYSNITMSNSDKVEILTNFGQADFEKLELKFVKKFLMSDLKSETKKIDFSPYYDYRKFHSSDYNWLGYAFYKFTTVKNSVPLTVVFAVKEDQYSEHETYPKNWFYVYMKRES</sequence>
<organism evidence="2 3">
    <name type="scientific">Chromobacterium sphagni</name>
    <dbReference type="NCBI Taxonomy" id="1903179"/>
    <lineage>
        <taxon>Bacteria</taxon>
        <taxon>Pseudomonadati</taxon>
        <taxon>Pseudomonadota</taxon>
        <taxon>Betaproteobacteria</taxon>
        <taxon>Neisseriales</taxon>
        <taxon>Chromobacteriaceae</taxon>
        <taxon>Chromobacterium</taxon>
    </lineage>
</organism>
<feature type="transmembrane region" description="Helical" evidence="1">
    <location>
        <begin position="6"/>
        <end position="23"/>
    </location>
</feature>
<evidence type="ECO:0000256" key="1">
    <source>
        <dbReference type="SAM" id="Phobius"/>
    </source>
</evidence>
<dbReference type="STRING" id="1903179.BI347_19010"/>